<evidence type="ECO:0000313" key="3">
    <source>
        <dbReference type="EMBL" id="PSK84914.1"/>
    </source>
</evidence>
<dbReference type="InterPro" id="IPR014044">
    <property type="entry name" value="CAP_dom"/>
</dbReference>
<evidence type="ECO:0000256" key="1">
    <source>
        <dbReference type="SAM" id="MobiDB-lite"/>
    </source>
</evidence>
<gene>
    <name evidence="3" type="ORF">CLV79_10882</name>
    <name evidence="4" type="ORF">LOS8367_02463</name>
</gene>
<dbReference type="Proteomes" id="UP000193495">
    <property type="component" value="Unassembled WGS sequence"/>
</dbReference>
<sequence>MSIANDLERQMLSLINEERTTLGLSPLKLELNLNDSSEDHSNWMLQSDTFSHTGQGGSNATDRMRAADFDFSGSWASGENLAWQSERGASGLSDDVVDLHESLMNSPGHRANILNPNFEYVGIGIERGDFKGWDGVMVTQNFARTGGQVDLDKGTSATPSETSVSQNTPVAQDTAPVVTVDDVTLAKAKGGYRTRLDKHLEVADSDGDAIKWFELRDTAGRDNFIFKGQGRIDADDGVRIAADDLDMIRLRVNRRLGETELEVRASDGQDTGDWEVFTLTTLSAEDWLA</sequence>
<dbReference type="Pfam" id="PF00188">
    <property type="entry name" value="CAP"/>
    <property type="match status" value="1"/>
</dbReference>
<reference evidence="4 5" key="1">
    <citation type="submission" date="2017-03" db="EMBL/GenBank/DDBJ databases">
        <authorList>
            <person name="Afonso C.L."/>
            <person name="Miller P.J."/>
            <person name="Scott M.A."/>
            <person name="Spackman E."/>
            <person name="Goraichik I."/>
            <person name="Dimitrov K.M."/>
            <person name="Suarez D.L."/>
            <person name="Swayne D.E."/>
        </authorList>
    </citation>
    <scope>NUCLEOTIDE SEQUENCE [LARGE SCALE GENOMIC DNA]</scope>
    <source>
        <strain evidence="4 5">CECT 8367</strain>
    </source>
</reference>
<dbReference type="OrthoDB" id="419320at2"/>
<accession>A0A1X6ZJR1</accession>
<dbReference type="PANTHER" id="PTHR31157">
    <property type="entry name" value="SCP DOMAIN-CONTAINING PROTEIN"/>
    <property type="match status" value="1"/>
</dbReference>
<feature type="domain" description="SCP" evidence="2">
    <location>
        <begin position="12"/>
        <end position="141"/>
    </location>
</feature>
<dbReference type="Gene3D" id="3.40.33.10">
    <property type="entry name" value="CAP"/>
    <property type="match status" value="1"/>
</dbReference>
<keyword evidence="6" id="KW-1185">Reference proteome</keyword>
<dbReference type="SUPFAM" id="SSF55797">
    <property type="entry name" value="PR-1-like"/>
    <property type="match status" value="1"/>
</dbReference>
<evidence type="ECO:0000313" key="6">
    <source>
        <dbReference type="Proteomes" id="UP000240624"/>
    </source>
</evidence>
<dbReference type="InterPro" id="IPR035940">
    <property type="entry name" value="CAP_sf"/>
</dbReference>
<dbReference type="EMBL" id="PYGB01000008">
    <property type="protein sequence ID" value="PSK84914.1"/>
    <property type="molecule type" value="Genomic_DNA"/>
</dbReference>
<feature type="compositionally biased region" description="Polar residues" evidence="1">
    <location>
        <begin position="155"/>
        <end position="167"/>
    </location>
</feature>
<dbReference type="CDD" id="cd05379">
    <property type="entry name" value="CAP_bacterial"/>
    <property type="match status" value="1"/>
</dbReference>
<dbReference type="PANTHER" id="PTHR31157:SF1">
    <property type="entry name" value="SCP DOMAIN-CONTAINING PROTEIN"/>
    <property type="match status" value="1"/>
</dbReference>
<evidence type="ECO:0000313" key="5">
    <source>
        <dbReference type="Proteomes" id="UP000193495"/>
    </source>
</evidence>
<dbReference type="Proteomes" id="UP000240624">
    <property type="component" value="Unassembled WGS sequence"/>
</dbReference>
<evidence type="ECO:0000313" key="4">
    <source>
        <dbReference type="EMBL" id="SLN52928.1"/>
    </source>
</evidence>
<dbReference type="RefSeq" id="WP_085896797.1">
    <property type="nucleotide sequence ID" value="NZ_FWFY01000007.1"/>
</dbReference>
<organism evidence="4 5">
    <name type="scientific">Limimaricola soesokkakensis</name>
    <dbReference type="NCBI Taxonomy" id="1343159"/>
    <lineage>
        <taxon>Bacteria</taxon>
        <taxon>Pseudomonadati</taxon>
        <taxon>Pseudomonadota</taxon>
        <taxon>Alphaproteobacteria</taxon>
        <taxon>Rhodobacterales</taxon>
        <taxon>Paracoccaceae</taxon>
        <taxon>Limimaricola</taxon>
    </lineage>
</organism>
<proteinExistence type="predicted"/>
<name>A0A1X6ZJR1_9RHOB</name>
<reference evidence="3 6" key="2">
    <citation type="submission" date="2018-03" db="EMBL/GenBank/DDBJ databases">
        <title>Genomic Encyclopedia of Archaeal and Bacterial Type Strains, Phase II (KMG-II): from individual species to whole genera.</title>
        <authorList>
            <person name="Goeker M."/>
        </authorList>
    </citation>
    <scope>NUCLEOTIDE SEQUENCE [LARGE SCALE GENOMIC DNA]</scope>
    <source>
        <strain evidence="3 6">DSM 29956</strain>
    </source>
</reference>
<dbReference type="EMBL" id="FWFY01000007">
    <property type="protein sequence ID" value="SLN52928.1"/>
    <property type="molecule type" value="Genomic_DNA"/>
</dbReference>
<protein>
    <submittedName>
        <fullName evidence="4">Cysteine-rich secretory protein family protein</fullName>
    </submittedName>
</protein>
<dbReference type="AlphaFoldDB" id="A0A1X6ZJR1"/>
<evidence type="ECO:0000259" key="2">
    <source>
        <dbReference type="Pfam" id="PF00188"/>
    </source>
</evidence>
<feature type="region of interest" description="Disordered" evidence="1">
    <location>
        <begin position="149"/>
        <end position="171"/>
    </location>
</feature>